<sequence>METDKQTDFYILPRDESERLRLDTQHGIVLKHVYDGKHVFDETVKIGENDCVLDAGAGTCSWALGLSAQVPKSVQIYATDLSIKNFPSPELAPANLHMHIASSTQFPLEWSNKFTLVHQRLLIIGIRAKEWPIALSEIFRILKPGGAVLLVEGRPPPPTGPAMEKVSNLIITLLEQTGHSYDLLFQFDKLLTDAGFKDVHVHIRGVPFGKELGDASIEYSRIMRAGLTNLGPALEKGGLISSRAEYLVLLDEMEREWREHGSEFDCRLVTARKPA</sequence>
<protein>
    <submittedName>
        <fullName evidence="2">S-adenosyl-L-methionine-dependent methyltransferase</fullName>
    </submittedName>
</protein>
<dbReference type="GO" id="GO:0008168">
    <property type="term" value="F:methyltransferase activity"/>
    <property type="evidence" value="ECO:0007669"/>
    <property type="project" value="UniProtKB-KW"/>
</dbReference>
<dbReference type="Pfam" id="PF13649">
    <property type="entry name" value="Methyltransf_25"/>
    <property type="match status" value="1"/>
</dbReference>
<name>A0A0H2RUG7_9AGAM</name>
<dbReference type="OrthoDB" id="184880at2759"/>
<gene>
    <name evidence="2" type="ORF">SCHPADRAFT_908619</name>
</gene>
<dbReference type="FunCoup" id="A0A0H2RUG7">
    <property type="interactions" value="3"/>
</dbReference>
<dbReference type="EMBL" id="KQ086091">
    <property type="protein sequence ID" value="KLO08441.1"/>
    <property type="molecule type" value="Genomic_DNA"/>
</dbReference>
<dbReference type="SUPFAM" id="SSF53335">
    <property type="entry name" value="S-adenosyl-L-methionine-dependent methyltransferases"/>
    <property type="match status" value="1"/>
</dbReference>
<evidence type="ECO:0000259" key="1">
    <source>
        <dbReference type="Pfam" id="PF13649"/>
    </source>
</evidence>
<dbReference type="Proteomes" id="UP000053477">
    <property type="component" value="Unassembled WGS sequence"/>
</dbReference>
<dbReference type="GO" id="GO:0032259">
    <property type="term" value="P:methylation"/>
    <property type="evidence" value="ECO:0007669"/>
    <property type="project" value="UniProtKB-KW"/>
</dbReference>
<evidence type="ECO:0000313" key="3">
    <source>
        <dbReference type="Proteomes" id="UP000053477"/>
    </source>
</evidence>
<feature type="domain" description="Methyltransferase" evidence="1">
    <location>
        <begin position="52"/>
        <end position="146"/>
    </location>
</feature>
<dbReference type="InterPro" id="IPR041698">
    <property type="entry name" value="Methyltransf_25"/>
</dbReference>
<reference evidence="2 3" key="1">
    <citation type="submission" date="2015-04" db="EMBL/GenBank/DDBJ databases">
        <title>Complete genome sequence of Schizopora paradoxa KUC8140, a cosmopolitan wood degrader in East Asia.</title>
        <authorList>
            <consortium name="DOE Joint Genome Institute"/>
            <person name="Min B."/>
            <person name="Park H."/>
            <person name="Jang Y."/>
            <person name="Kim J.-J."/>
            <person name="Kim K.H."/>
            <person name="Pangilinan J."/>
            <person name="Lipzen A."/>
            <person name="Riley R."/>
            <person name="Grigoriev I.V."/>
            <person name="Spatafora J.W."/>
            <person name="Choi I.-G."/>
        </authorList>
    </citation>
    <scope>NUCLEOTIDE SEQUENCE [LARGE SCALE GENOMIC DNA]</scope>
    <source>
        <strain evidence="2 3">KUC8140</strain>
    </source>
</reference>
<keyword evidence="2" id="KW-0808">Transferase</keyword>
<accession>A0A0H2RUG7</accession>
<dbReference type="InterPro" id="IPR029063">
    <property type="entry name" value="SAM-dependent_MTases_sf"/>
</dbReference>
<evidence type="ECO:0000313" key="2">
    <source>
        <dbReference type="EMBL" id="KLO08441.1"/>
    </source>
</evidence>
<proteinExistence type="predicted"/>
<dbReference type="InParanoid" id="A0A0H2RUG7"/>
<dbReference type="STRING" id="27342.A0A0H2RUG7"/>
<organism evidence="2 3">
    <name type="scientific">Schizopora paradoxa</name>
    <dbReference type="NCBI Taxonomy" id="27342"/>
    <lineage>
        <taxon>Eukaryota</taxon>
        <taxon>Fungi</taxon>
        <taxon>Dikarya</taxon>
        <taxon>Basidiomycota</taxon>
        <taxon>Agaricomycotina</taxon>
        <taxon>Agaricomycetes</taxon>
        <taxon>Hymenochaetales</taxon>
        <taxon>Schizoporaceae</taxon>
        <taxon>Schizopora</taxon>
    </lineage>
</organism>
<keyword evidence="2" id="KW-0489">Methyltransferase</keyword>
<dbReference type="AlphaFoldDB" id="A0A0H2RUG7"/>
<dbReference type="PANTHER" id="PTHR43591">
    <property type="entry name" value="METHYLTRANSFERASE"/>
    <property type="match status" value="1"/>
</dbReference>
<keyword evidence="3" id="KW-1185">Reference proteome</keyword>
<dbReference type="Gene3D" id="3.40.50.150">
    <property type="entry name" value="Vaccinia Virus protein VP39"/>
    <property type="match status" value="1"/>
</dbReference>